<dbReference type="FunFam" id="3.30.470.110:FF:000003">
    <property type="entry name" value="ATP-citrate synthase subunit 2"/>
    <property type="match status" value="1"/>
</dbReference>
<gene>
    <name evidence="16" type="ORF">EJ05DRAFT_496519</name>
</gene>
<dbReference type="RefSeq" id="XP_033604066.1">
    <property type="nucleotide sequence ID" value="XM_033746404.1"/>
</dbReference>
<keyword evidence="10 16" id="KW-0067">ATP-binding</keyword>
<organism evidence="16 17">
    <name type="scientific">Pseudovirgaria hyperparasitica</name>
    <dbReference type="NCBI Taxonomy" id="470096"/>
    <lineage>
        <taxon>Eukaryota</taxon>
        <taxon>Fungi</taxon>
        <taxon>Dikarya</taxon>
        <taxon>Ascomycota</taxon>
        <taxon>Pezizomycotina</taxon>
        <taxon>Dothideomycetes</taxon>
        <taxon>Dothideomycetes incertae sedis</taxon>
        <taxon>Acrospermales</taxon>
        <taxon>Acrospermaceae</taxon>
        <taxon>Pseudovirgaria</taxon>
    </lineage>
</organism>
<evidence type="ECO:0000256" key="12">
    <source>
        <dbReference type="ARBA" id="ARBA00023315"/>
    </source>
</evidence>
<name>A0A6A6WHP4_9PEZI</name>
<dbReference type="SUPFAM" id="SSF56059">
    <property type="entry name" value="Glutathione synthetase ATP-binding domain-like"/>
    <property type="match status" value="1"/>
</dbReference>
<dbReference type="Gene3D" id="3.40.50.261">
    <property type="entry name" value="Succinyl-CoA synthetase domains"/>
    <property type="match status" value="1"/>
</dbReference>
<keyword evidence="8" id="KW-0808">Transferase</keyword>
<keyword evidence="6" id="KW-0444">Lipid biosynthesis</keyword>
<dbReference type="FunFam" id="3.40.50.261:FF:000004">
    <property type="entry name" value="ATP-citrate synthase subunit"/>
    <property type="match status" value="1"/>
</dbReference>
<keyword evidence="7" id="KW-0597">Phosphoprotein</keyword>
<evidence type="ECO:0000313" key="17">
    <source>
        <dbReference type="Proteomes" id="UP000799437"/>
    </source>
</evidence>
<proteinExistence type="inferred from homology"/>
<evidence type="ECO:0000256" key="7">
    <source>
        <dbReference type="ARBA" id="ARBA00022553"/>
    </source>
</evidence>
<dbReference type="PANTHER" id="PTHR11815">
    <property type="entry name" value="SUCCINYL-COA SYNTHETASE BETA CHAIN"/>
    <property type="match status" value="1"/>
</dbReference>
<reference evidence="16" key="1">
    <citation type="journal article" date="2020" name="Stud. Mycol.">
        <title>101 Dothideomycetes genomes: a test case for predicting lifestyles and emergence of pathogens.</title>
        <authorList>
            <person name="Haridas S."/>
            <person name="Albert R."/>
            <person name="Binder M."/>
            <person name="Bloem J."/>
            <person name="Labutti K."/>
            <person name="Salamov A."/>
            <person name="Andreopoulos B."/>
            <person name="Baker S."/>
            <person name="Barry K."/>
            <person name="Bills G."/>
            <person name="Bluhm B."/>
            <person name="Cannon C."/>
            <person name="Castanera R."/>
            <person name="Culley D."/>
            <person name="Daum C."/>
            <person name="Ezra D."/>
            <person name="Gonzalez J."/>
            <person name="Henrissat B."/>
            <person name="Kuo A."/>
            <person name="Liang C."/>
            <person name="Lipzen A."/>
            <person name="Lutzoni F."/>
            <person name="Magnuson J."/>
            <person name="Mondo S."/>
            <person name="Nolan M."/>
            <person name="Ohm R."/>
            <person name="Pangilinan J."/>
            <person name="Park H.-J."/>
            <person name="Ramirez L."/>
            <person name="Alfaro M."/>
            <person name="Sun H."/>
            <person name="Tritt A."/>
            <person name="Yoshinaga Y."/>
            <person name="Zwiers L.-H."/>
            <person name="Turgeon B."/>
            <person name="Goodwin S."/>
            <person name="Spatafora J."/>
            <person name="Crous P."/>
            <person name="Grigoriev I."/>
        </authorList>
    </citation>
    <scope>NUCLEOTIDE SEQUENCE</scope>
    <source>
        <strain evidence="16">CBS 121739</strain>
    </source>
</reference>
<evidence type="ECO:0000256" key="2">
    <source>
        <dbReference type="ARBA" id="ARBA00005899"/>
    </source>
</evidence>
<comment type="similarity">
    <text evidence="3">In the N-terminal section; belongs to the succinate/malate CoA ligase beta subunit family.</text>
</comment>
<dbReference type="Gene3D" id="3.30.470.110">
    <property type="match status" value="1"/>
</dbReference>
<keyword evidence="17" id="KW-1185">Reference proteome</keyword>
<dbReference type="GO" id="GO:0006099">
    <property type="term" value="P:tricarboxylic acid cycle"/>
    <property type="evidence" value="ECO:0007669"/>
    <property type="project" value="TreeGrafter"/>
</dbReference>
<protein>
    <recommendedName>
        <fullName evidence="4">ATP citrate synthase</fullName>
        <ecNumber evidence="4">2.3.3.8</ecNumber>
    </recommendedName>
</protein>
<evidence type="ECO:0000256" key="6">
    <source>
        <dbReference type="ARBA" id="ARBA00022516"/>
    </source>
</evidence>
<dbReference type="AlphaFoldDB" id="A0A6A6WHP4"/>
<dbReference type="EMBL" id="ML996566">
    <property type="protein sequence ID" value="KAF2761615.1"/>
    <property type="molecule type" value="Genomic_DNA"/>
</dbReference>
<dbReference type="EC" id="2.3.3.8" evidence="4"/>
<dbReference type="InterPro" id="IPR032263">
    <property type="entry name" value="Citrate-bd"/>
</dbReference>
<dbReference type="InterPro" id="IPR056749">
    <property type="entry name" value="Citrate_synth_N"/>
</dbReference>
<dbReference type="GO" id="GO:0006629">
    <property type="term" value="P:lipid metabolic process"/>
    <property type="evidence" value="ECO:0007669"/>
    <property type="project" value="UniProtKB-KW"/>
</dbReference>
<dbReference type="Pfam" id="PF24948">
    <property type="entry name" value="Citrate_synth_N"/>
    <property type="match status" value="1"/>
</dbReference>
<dbReference type="Pfam" id="PF16114">
    <property type="entry name" value="Citrate_bind"/>
    <property type="match status" value="1"/>
</dbReference>
<comment type="similarity">
    <text evidence="2">In the C-terminal section; belongs to the succinate/malate CoA ligase alpha subunit family.</text>
</comment>
<dbReference type="GO" id="GO:0003878">
    <property type="term" value="F:ATP citrate synthase activity"/>
    <property type="evidence" value="ECO:0007669"/>
    <property type="project" value="UniProtKB-EC"/>
</dbReference>
<dbReference type="GO" id="GO:0005524">
    <property type="term" value="F:ATP binding"/>
    <property type="evidence" value="ECO:0007669"/>
    <property type="project" value="UniProtKB-KW"/>
</dbReference>
<dbReference type="GeneID" id="54487458"/>
<dbReference type="GO" id="GO:0006104">
    <property type="term" value="P:succinyl-CoA metabolic process"/>
    <property type="evidence" value="ECO:0007669"/>
    <property type="project" value="TreeGrafter"/>
</dbReference>
<evidence type="ECO:0000259" key="15">
    <source>
        <dbReference type="Pfam" id="PF24948"/>
    </source>
</evidence>
<accession>A0A6A6WHP4</accession>
<keyword evidence="11" id="KW-0443">Lipid metabolism</keyword>
<comment type="catalytic activity">
    <reaction evidence="13">
        <text>oxaloacetate + acetyl-CoA + ADP + phosphate = citrate + ATP + CoA</text>
        <dbReference type="Rhea" id="RHEA:21160"/>
        <dbReference type="ChEBI" id="CHEBI:16452"/>
        <dbReference type="ChEBI" id="CHEBI:16947"/>
        <dbReference type="ChEBI" id="CHEBI:30616"/>
        <dbReference type="ChEBI" id="CHEBI:43474"/>
        <dbReference type="ChEBI" id="CHEBI:57287"/>
        <dbReference type="ChEBI" id="CHEBI:57288"/>
        <dbReference type="ChEBI" id="CHEBI:456216"/>
        <dbReference type="EC" id="2.3.3.8"/>
    </reaction>
</comment>
<evidence type="ECO:0000256" key="1">
    <source>
        <dbReference type="ARBA" id="ARBA00004496"/>
    </source>
</evidence>
<evidence type="ECO:0000259" key="14">
    <source>
        <dbReference type="Pfam" id="PF16114"/>
    </source>
</evidence>
<evidence type="ECO:0000256" key="8">
    <source>
        <dbReference type="ARBA" id="ARBA00022679"/>
    </source>
</evidence>
<evidence type="ECO:0000256" key="3">
    <source>
        <dbReference type="ARBA" id="ARBA00010719"/>
    </source>
</evidence>
<evidence type="ECO:0000256" key="10">
    <source>
        <dbReference type="ARBA" id="ARBA00022840"/>
    </source>
</evidence>
<keyword evidence="9" id="KW-0547">Nucleotide-binding</keyword>
<comment type="subcellular location">
    <subcellularLocation>
        <location evidence="1">Cytoplasm</location>
    </subcellularLocation>
</comment>
<dbReference type="Proteomes" id="UP000799437">
    <property type="component" value="Unassembled WGS sequence"/>
</dbReference>
<feature type="domain" description="ATP-citrate synthase citrate-binding" evidence="14">
    <location>
        <begin position="297"/>
        <end position="473"/>
    </location>
</feature>
<evidence type="ECO:0000313" key="16">
    <source>
        <dbReference type="EMBL" id="KAF2761615.1"/>
    </source>
</evidence>
<evidence type="ECO:0000256" key="11">
    <source>
        <dbReference type="ARBA" id="ARBA00023098"/>
    </source>
</evidence>
<evidence type="ECO:0000256" key="13">
    <source>
        <dbReference type="ARBA" id="ARBA00047593"/>
    </source>
</evidence>
<dbReference type="GO" id="GO:0042709">
    <property type="term" value="C:succinate-CoA ligase complex"/>
    <property type="evidence" value="ECO:0007669"/>
    <property type="project" value="TreeGrafter"/>
</dbReference>
<dbReference type="OrthoDB" id="5295093at2759"/>
<dbReference type="InterPro" id="IPR016102">
    <property type="entry name" value="Succinyl-CoA_synth-like"/>
</dbReference>
<keyword evidence="12" id="KW-0012">Acyltransferase</keyword>
<evidence type="ECO:0000256" key="9">
    <source>
        <dbReference type="ARBA" id="ARBA00022741"/>
    </source>
</evidence>
<sequence>MSAKSILEADGKAILNYHLTRAPVIKPTPLAKSTTHNPPARLASLHFPEDANVMDVLNQAEVTYPWLLAKDAKFVAKPDQLIKRRGKSGLLALNKTWAEAKEWIAARAGKEQRVETVDGYLRQFLVEPFVPHPANTEYYININSVREGDWILFTHEGGVDVGDVDAKAEKLLIPVDLSEYPSNDEIASTLLSKVPKGVHNVLVDFISRLYAVYVDCQFTYLEINPLVVIPNADATSAEVHFLDLAAKIDQTAEFECGSKWAIARSPAALGLTNVAAKDGKVNIDAGPPMEFPAPFGREMSKEEAYISEMDAKTGASLKLTILNSQGRVWTLVAGGGASVVYADAIASAGFASELANYGEYSGAPTETQTYHYARTVLDLMLRAPMKEEGKVLFIGGGIANFTNVASTFKGVIRALREVAPVLIEHNTSIWVRRAGPNYQEGLKNIKNVAQELKLNMHVYGPEMHVSGIVPLALLGKKSDVQEFSA</sequence>
<evidence type="ECO:0000256" key="5">
    <source>
        <dbReference type="ARBA" id="ARBA00022490"/>
    </source>
</evidence>
<keyword evidence="5" id="KW-0963">Cytoplasm</keyword>
<dbReference type="PANTHER" id="PTHR11815:SF10">
    <property type="entry name" value="SUCCINATE--COA LIGASE [GDP-FORMING] SUBUNIT BETA, MITOCHONDRIAL"/>
    <property type="match status" value="1"/>
</dbReference>
<feature type="domain" description="ATP-citrate synthase ATP-grasp" evidence="15">
    <location>
        <begin position="2"/>
        <end position="260"/>
    </location>
</feature>
<dbReference type="SUPFAM" id="SSF52210">
    <property type="entry name" value="Succinyl-CoA synthetase domains"/>
    <property type="match status" value="1"/>
</dbReference>
<dbReference type="GO" id="GO:0004775">
    <property type="term" value="F:succinate-CoA ligase (ADP-forming) activity"/>
    <property type="evidence" value="ECO:0007669"/>
    <property type="project" value="TreeGrafter"/>
</dbReference>
<evidence type="ECO:0000256" key="4">
    <source>
        <dbReference type="ARBA" id="ARBA00012639"/>
    </source>
</evidence>